<dbReference type="STRING" id="162209.IJ22_51030"/>
<keyword evidence="2" id="KW-1185">Reference proteome</keyword>
<reference evidence="2" key="1">
    <citation type="submission" date="2015-12" db="EMBL/GenBank/DDBJ databases">
        <title>Complete genome sequences of two moderately thermophilic Paenibacillus species.</title>
        <authorList>
            <person name="Butler R.III."/>
            <person name="Wang J."/>
            <person name="Stark B.C."/>
            <person name="Pombert J.-F."/>
        </authorList>
    </citation>
    <scope>NUCLEOTIDE SEQUENCE [LARGE SCALE GENOMIC DNA]</scope>
    <source>
        <strain evidence="2">32O-Y</strain>
    </source>
</reference>
<dbReference type="EMBL" id="CP013652">
    <property type="protein sequence ID" value="ALS25362.1"/>
    <property type="molecule type" value="Genomic_DNA"/>
</dbReference>
<organism evidence="1 2">
    <name type="scientific">Paenibacillus naphthalenovorans</name>
    <dbReference type="NCBI Taxonomy" id="162209"/>
    <lineage>
        <taxon>Bacteria</taxon>
        <taxon>Bacillati</taxon>
        <taxon>Bacillota</taxon>
        <taxon>Bacilli</taxon>
        <taxon>Bacillales</taxon>
        <taxon>Paenibacillaceae</taxon>
        <taxon>Paenibacillus</taxon>
    </lineage>
</organism>
<dbReference type="KEGG" id="pnp:IJ22_51030"/>
<reference evidence="1 2" key="2">
    <citation type="journal article" date="2016" name="Genome Announc.">
        <title>Complete Genome Sequences of Two Interactive Moderate Thermophiles, Paenibacillus napthalenovorans 32O-Y and Paenibacillus sp. 32O-W.</title>
        <authorList>
            <person name="Butler R.R.III."/>
            <person name="Wang J."/>
            <person name="Stark B.C."/>
            <person name="Pombert J.F."/>
        </authorList>
    </citation>
    <scope>NUCLEOTIDE SEQUENCE [LARGE SCALE GENOMIC DNA]</scope>
    <source>
        <strain evidence="1 2">32O-Y</strain>
    </source>
</reference>
<evidence type="ECO:0000313" key="2">
    <source>
        <dbReference type="Proteomes" id="UP000061660"/>
    </source>
</evidence>
<dbReference type="AlphaFoldDB" id="A0A0U2L5Q4"/>
<evidence type="ECO:0000313" key="1">
    <source>
        <dbReference type="EMBL" id="ALS25362.1"/>
    </source>
</evidence>
<dbReference type="RefSeq" id="WP_062410728.1">
    <property type="nucleotide sequence ID" value="NZ_CP013652.1"/>
</dbReference>
<accession>A0A0U2L5Q4</accession>
<dbReference type="PATRIC" id="fig|162209.4.peg.5392"/>
<dbReference type="Proteomes" id="UP000061660">
    <property type="component" value="Chromosome"/>
</dbReference>
<proteinExistence type="predicted"/>
<sequence>MPFLGYIIMALLLWWIFFSGGNQKNRPSVPAAIKLVDSGNVLLERLVECIEGGWSMASEQVEKGKWPEFGAALFLFLRNENFHSKRNRLSISEFLGKSAFEKDDLCYLARAAASEGLLKFDGNSIDLKDTPCLEELLKNNLFR</sequence>
<gene>
    <name evidence="1" type="ORF">IJ22_51030</name>
</gene>
<protein>
    <submittedName>
        <fullName evidence="1">Uncharacterized protein</fullName>
    </submittedName>
</protein>
<name>A0A0U2L5Q4_9BACL</name>
<dbReference type="OrthoDB" id="2628789at2"/>